<dbReference type="Pfam" id="PF07714">
    <property type="entry name" value="PK_Tyr_Ser-Thr"/>
    <property type="match status" value="1"/>
</dbReference>
<dbReference type="Proteomes" id="UP000807159">
    <property type="component" value="Chromosome 10"/>
</dbReference>
<dbReference type="SUPFAM" id="SSF56112">
    <property type="entry name" value="Protein kinase-like (PK-like)"/>
    <property type="match status" value="1"/>
</dbReference>
<dbReference type="PANTHER" id="PTHR47985">
    <property type="entry name" value="OS07G0668900 PROTEIN"/>
    <property type="match status" value="1"/>
</dbReference>
<evidence type="ECO:0000256" key="2">
    <source>
        <dbReference type="ARBA" id="ARBA00022527"/>
    </source>
</evidence>
<reference evidence="8" key="1">
    <citation type="journal article" date="2021" name="J. Hered.">
        <title>Genome Assembly of Salicaceae Populus deltoides (Eastern Cottonwood) I-69 Based on Nanopore Sequencing and Hi-C Technologies.</title>
        <authorList>
            <person name="Bai S."/>
            <person name="Wu H."/>
            <person name="Zhang J."/>
            <person name="Pan Z."/>
            <person name="Zhao W."/>
            <person name="Li Z."/>
            <person name="Tong C."/>
        </authorList>
    </citation>
    <scope>NUCLEOTIDE SEQUENCE</scope>
    <source>
        <tissue evidence="8">Leaf</tissue>
    </source>
</reference>
<evidence type="ECO:0000256" key="3">
    <source>
        <dbReference type="ARBA" id="ARBA00023136"/>
    </source>
</evidence>
<dbReference type="PANTHER" id="PTHR47985:SF4">
    <property type="entry name" value="SERINE_THREONINE-PROTEIN KINASE PBL27"/>
    <property type="match status" value="1"/>
</dbReference>
<name>A0A8T2XSX7_POPDE</name>
<dbReference type="InterPro" id="IPR011009">
    <property type="entry name" value="Kinase-like_dom_sf"/>
</dbReference>
<dbReference type="EMBL" id="JACEGQ020000010">
    <property type="protein sequence ID" value="KAH8495087.1"/>
    <property type="molecule type" value="Genomic_DNA"/>
</dbReference>
<dbReference type="GO" id="GO:0005524">
    <property type="term" value="F:ATP binding"/>
    <property type="evidence" value="ECO:0007669"/>
    <property type="project" value="UniProtKB-UniRule"/>
</dbReference>
<feature type="region of interest" description="Disordered" evidence="6">
    <location>
        <begin position="1"/>
        <end position="68"/>
    </location>
</feature>
<keyword evidence="9" id="KW-1185">Reference proteome</keyword>
<keyword evidence="2" id="KW-0723">Serine/threonine-protein kinase</keyword>
<comment type="caution">
    <text evidence="8">The sequence shown here is derived from an EMBL/GenBank/DDBJ whole genome shotgun (WGS) entry which is preliminary data.</text>
</comment>
<sequence>MGGCFPCFGSSNKEGSSGVGLVKELNKKDSLKEGSAGQSHHVGRVSSDKSKSRSGSDPKKEQSIPKDGPTANIAAQIFTFRELAAATKNFRPECLLGEGGFGRVYKGRIESTGQVAAVKQLDRNGLQGNREFLVEVLMLSLLHHPNLVNLIGYCADGDQRLLVYEFMPLGSLEDHLHAISLLGGGYPCRA</sequence>
<dbReference type="GO" id="GO:0005886">
    <property type="term" value="C:plasma membrane"/>
    <property type="evidence" value="ECO:0007669"/>
    <property type="project" value="UniProtKB-SubCell"/>
</dbReference>
<evidence type="ECO:0000256" key="5">
    <source>
        <dbReference type="PROSITE-ProRule" id="PRU10141"/>
    </source>
</evidence>
<evidence type="ECO:0000313" key="9">
    <source>
        <dbReference type="Proteomes" id="UP000807159"/>
    </source>
</evidence>
<protein>
    <recommendedName>
        <fullName evidence="7">Protein kinase domain-containing protein</fullName>
    </recommendedName>
</protein>
<keyword evidence="3" id="KW-0472">Membrane</keyword>
<evidence type="ECO:0000259" key="7">
    <source>
        <dbReference type="PROSITE" id="PS50011"/>
    </source>
</evidence>
<feature type="compositionally biased region" description="Basic and acidic residues" evidence="6">
    <location>
        <begin position="46"/>
        <end position="64"/>
    </location>
</feature>
<evidence type="ECO:0000313" key="8">
    <source>
        <dbReference type="EMBL" id="KAH8495087.1"/>
    </source>
</evidence>
<dbReference type="InterPro" id="IPR017441">
    <property type="entry name" value="Protein_kinase_ATP_BS"/>
</dbReference>
<keyword evidence="5" id="KW-0547">Nucleotide-binding</keyword>
<evidence type="ECO:0000256" key="6">
    <source>
        <dbReference type="SAM" id="MobiDB-lite"/>
    </source>
</evidence>
<accession>A0A8T2XSX7</accession>
<dbReference type="GO" id="GO:0004674">
    <property type="term" value="F:protein serine/threonine kinase activity"/>
    <property type="evidence" value="ECO:0007669"/>
    <property type="project" value="UniProtKB-KW"/>
</dbReference>
<organism evidence="8 9">
    <name type="scientific">Populus deltoides</name>
    <name type="common">Eastern poplar</name>
    <name type="synonym">Eastern cottonwood</name>
    <dbReference type="NCBI Taxonomy" id="3696"/>
    <lineage>
        <taxon>Eukaryota</taxon>
        <taxon>Viridiplantae</taxon>
        <taxon>Streptophyta</taxon>
        <taxon>Embryophyta</taxon>
        <taxon>Tracheophyta</taxon>
        <taxon>Spermatophyta</taxon>
        <taxon>Magnoliopsida</taxon>
        <taxon>eudicotyledons</taxon>
        <taxon>Gunneridae</taxon>
        <taxon>Pentapetalae</taxon>
        <taxon>rosids</taxon>
        <taxon>fabids</taxon>
        <taxon>Malpighiales</taxon>
        <taxon>Salicaceae</taxon>
        <taxon>Saliceae</taxon>
        <taxon>Populus</taxon>
    </lineage>
</organism>
<keyword evidence="4" id="KW-0449">Lipoprotein</keyword>
<gene>
    <name evidence="8" type="ORF">H0E87_018319</name>
</gene>
<dbReference type="Gene3D" id="3.30.200.20">
    <property type="entry name" value="Phosphorylase Kinase, domain 1"/>
    <property type="match status" value="1"/>
</dbReference>
<evidence type="ECO:0000256" key="4">
    <source>
        <dbReference type="ARBA" id="ARBA00023288"/>
    </source>
</evidence>
<keyword evidence="5" id="KW-0067">ATP-binding</keyword>
<dbReference type="AlphaFoldDB" id="A0A8T2XSX7"/>
<keyword evidence="2" id="KW-0418">Kinase</keyword>
<dbReference type="PROSITE" id="PS50011">
    <property type="entry name" value="PROTEIN_KINASE_DOM"/>
    <property type="match status" value="1"/>
</dbReference>
<feature type="binding site" evidence="5">
    <location>
        <position position="119"/>
    </location>
    <ligand>
        <name>ATP</name>
        <dbReference type="ChEBI" id="CHEBI:30616"/>
    </ligand>
</feature>
<comment type="subcellular location">
    <subcellularLocation>
        <location evidence="1">Cell membrane</location>
        <topology evidence="1">Lipid-anchor</topology>
    </subcellularLocation>
</comment>
<dbReference type="PROSITE" id="PS00107">
    <property type="entry name" value="PROTEIN_KINASE_ATP"/>
    <property type="match status" value="1"/>
</dbReference>
<proteinExistence type="predicted"/>
<feature type="domain" description="Protein kinase" evidence="7">
    <location>
        <begin position="90"/>
        <end position="190"/>
    </location>
</feature>
<dbReference type="InterPro" id="IPR001245">
    <property type="entry name" value="Ser-Thr/Tyr_kinase_cat_dom"/>
</dbReference>
<evidence type="ECO:0000256" key="1">
    <source>
        <dbReference type="ARBA" id="ARBA00004193"/>
    </source>
</evidence>
<dbReference type="InterPro" id="IPR000719">
    <property type="entry name" value="Prot_kinase_dom"/>
</dbReference>
<keyword evidence="2" id="KW-0808">Transferase</keyword>
<dbReference type="FunFam" id="3.30.200.20:FF:000248">
    <property type="entry name" value="Serine/threonine-protein kinase PBS1"/>
    <property type="match status" value="1"/>
</dbReference>